<accession>A0ABV9KUJ4</accession>
<organism evidence="1 2">
    <name type="scientific">Dysgonomonas termitidis</name>
    <dbReference type="NCBI Taxonomy" id="1516126"/>
    <lineage>
        <taxon>Bacteria</taxon>
        <taxon>Pseudomonadati</taxon>
        <taxon>Bacteroidota</taxon>
        <taxon>Bacteroidia</taxon>
        <taxon>Bacteroidales</taxon>
        <taxon>Dysgonomonadaceae</taxon>
        <taxon>Dysgonomonas</taxon>
    </lineage>
</organism>
<dbReference type="InterPro" id="IPR043741">
    <property type="entry name" value="DUF5686"/>
</dbReference>
<dbReference type="Proteomes" id="UP001596023">
    <property type="component" value="Unassembled WGS sequence"/>
</dbReference>
<dbReference type="Pfam" id="PF13715">
    <property type="entry name" value="CarbopepD_reg_2"/>
    <property type="match status" value="1"/>
</dbReference>
<dbReference type="RefSeq" id="WP_379995131.1">
    <property type="nucleotide sequence ID" value="NZ_JBHSGN010000061.1"/>
</dbReference>
<name>A0ABV9KUJ4_9BACT</name>
<sequence length="853" mass="99996">MSEIPQYISRRKIMLLLSFFFIICGTVCAQSLTTVRGTVRDAITKEKLPFVTVVFDKTTIGTFSDEEGEFRLSNRGNYTSVTASLLGYKSETITIPIGKTTTIEISLEPEDKLLKEVIVRPQKEKYSKKNNPAVELIKKVIAHKNENNITDLSYYQYKEYERIFFALNEYHPDMPLLKKYKFLPNYADTSMIDNKIILPFSIRERISDVFYKKENNSTKRIVKGYHIEGLDKTFDTEGLDAIIKEVFKDISIYDNSINLLLQPFVSPLSEHSAVNFYRWYLSDTVTIDKDRYVKLDFAPFNSRDIGFTGNLYISLDSMYAVKRAVIRTPKKMNINFVQELVIQHDYKKTADNKWIPLEERMAIDVTMADLVKFYIDKTRTYVDFVENQPMDPVFALTAPEVFEKDYLRRDKNFWADNRPAEHKKDYRMDQMLEDVNKILLFKILLRTGDILSTGYFPTSKDPETNKLEIGTIPTFYSFNKTEGNRFRMTLSTTKNFHQNLFFYGYGAYGTRDEEFKYYGEVTWAFDKVEKHKDEYPKNNLIVAYKYDINTLGQRYTQAERDNILMSIQASGNSKMTYNRQTQIAWDKEFYGGFSFKLTGQTFDERPAANIVFEKMDENGNIYAVDRVKTTEAMLALRYAPNEKFFQQRRKRHSIPSPRLVMNLTHTMALEDILGGQYNYNKTSLAISKQFWVAPYGKLYLTAQAEKIWGETPFPFLITPSANSSYTIQRGNYYLIEPLEFVHDAQASWEIYYHMGGWFLNRVPFIKVLKWREVFGFRGFIGSLSNKNNPELNRNLLIFPQDTYTTSRGPYMEYNIGIENIFKLFRIDYVRRINYLDHPNVDKDGFRISFNLNF</sequence>
<comment type="caution">
    <text evidence="1">The sequence shown here is derived from an EMBL/GenBank/DDBJ whole genome shotgun (WGS) entry which is preliminary data.</text>
</comment>
<proteinExistence type="predicted"/>
<reference evidence="2" key="1">
    <citation type="journal article" date="2019" name="Int. J. Syst. Evol. Microbiol.">
        <title>The Global Catalogue of Microorganisms (GCM) 10K type strain sequencing project: providing services to taxonomists for standard genome sequencing and annotation.</title>
        <authorList>
            <consortium name="The Broad Institute Genomics Platform"/>
            <consortium name="The Broad Institute Genome Sequencing Center for Infectious Disease"/>
            <person name="Wu L."/>
            <person name="Ma J."/>
        </authorList>
    </citation>
    <scope>NUCLEOTIDE SEQUENCE [LARGE SCALE GENOMIC DNA]</scope>
    <source>
        <strain evidence="2">CCUG 66188</strain>
    </source>
</reference>
<dbReference type="Gene3D" id="2.60.40.1120">
    <property type="entry name" value="Carboxypeptidase-like, regulatory domain"/>
    <property type="match status" value="1"/>
</dbReference>
<keyword evidence="2" id="KW-1185">Reference proteome</keyword>
<evidence type="ECO:0000313" key="1">
    <source>
        <dbReference type="EMBL" id="MFC4673648.1"/>
    </source>
</evidence>
<dbReference type="EMBL" id="JBHSGN010000061">
    <property type="protein sequence ID" value="MFC4673648.1"/>
    <property type="molecule type" value="Genomic_DNA"/>
</dbReference>
<dbReference type="InterPro" id="IPR008969">
    <property type="entry name" value="CarboxyPept-like_regulatory"/>
</dbReference>
<gene>
    <name evidence="1" type="ORF">ACFO6W_08085</name>
</gene>
<dbReference type="Pfam" id="PF18939">
    <property type="entry name" value="DUF5686"/>
    <property type="match status" value="1"/>
</dbReference>
<protein>
    <submittedName>
        <fullName evidence="1">DUF5686 family protein</fullName>
    </submittedName>
</protein>
<dbReference type="SUPFAM" id="SSF49464">
    <property type="entry name" value="Carboxypeptidase regulatory domain-like"/>
    <property type="match status" value="1"/>
</dbReference>
<evidence type="ECO:0000313" key="2">
    <source>
        <dbReference type="Proteomes" id="UP001596023"/>
    </source>
</evidence>